<dbReference type="Proteomes" id="UP001174208">
    <property type="component" value="Unassembled WGS sequence"/>
</dbReference>
<sequence length="166" mass="17450">MDQPAEPSGPVLVGVCPGQPLPVVQEAARLAAALDRPLLCAYVTADSYLTEWDRAALRDDASLHPGPLDEEDGQHALHLARAIDEVAAGAGAAWTLRVLGGDPPHALMRLADEADARLVVVGTRRRGPGHAVESWLAGSVGTRIAHDQTRPVVVVPVLGYRGPTLT</sequence>
<keyword evidence="3" id="KW-1185">Reference proteome</keyword>
<feature type="domain" description="UspA" evidence="1">
    <location>
        <begin position="10"/>
        <end position="156"/>
    </location>
</feature>
<dbReference type="RefSeq" id="WP_301208506.1">
    <property type="nucleotide sequence ID" value="NZ_JAROCF010000001.1"/>
</dbReference>
<dbReference type="EMBL" id="JAROCF010000001">
    <property type="protein sequence ID" value="MDN4615303.1"/>
    <property type="molecule type" value="Genomic_DNA"/>
</dbReference>
<name>A0ABT8KCW3_9MICO</name>
<evidence type="ECO:0000313" key="3">
    <source>
        <dbReference type="Proteomes" id="UP001174208"/>
    </source>
</evidence>
<evidence type="ECO:0000259" key="1">
    <source>
        <dbReference type="Pfam" id="PF00582"/>
    </source>
</evidence>
<dbReference type="Pfam" id="PF00582">
    <property type="entry name" value="Usp"/>
    <property type="match status" value="1"/>
</dbReference>
<dbReference type="InterPro" id="IPR006016">
    <property type="entry name" value="UspA"/>
</dbReference>
<organism evidence="2 3">
    <name type="scientific">Leifsonia williamsii</name>
    <dbReference type="NCBI Taxonomy" id="3035919"/>
    <lineage>
        <taxon>Bacteria</taxon>
        <taxon>Bacillati</taxon>
        <taxon>Actinomycetota</taxon>
        <taxon>Actinomycetes</taxon>
        <taxon>Micrococcales</taxon>
        <taxon>Microbacteriaceae</taxon>
        <taxon>Leifsonia</taxon>
    </lineage>
</organism>
<reference evidence="2" key="1">
    <citation type="submission" date="2023-06" db="EMBL/GenBank/DDBJ databases">
        <title>MT1 and MT2 Draft Genomes of Novel Species.</title>
        <authorList>
            <person name="Venkateswaran K."/>
        </authorList>
    </citation>
    <scope>NUCLEOTIDE SEQUENCE</scope>
    <source>
        <strain evidence="2">F6_8S_P_1B</strain>
    </source>
</reference>
<protein>
    <submittedName>
        <fullName evidence="2">Universal stress protein</fullName>
    </submittedName>
</protein>
<evidence type="ECO:0000313" key="2">
    <source>
        <dbReference type="EMBL" id="MDN4615303.1"/>
    </source>
</evidence>
<dbReference type="SUPFAM" id="SSF52402">
    <property type="entry name" value="Adenine nucleotide alpha hydrolases-like"/>
    <property type="match status" value="1"/>
</dbReference>
<gene>
    <name evidence="2" type="ORF">P5G50_12685</name>
</gene>
<proteinExistence type="predicted"/>
<dbReference type="Gene3D" id="3.40.50.620">
    <property type="entry name" value="HUPs"/>
    <property type="match status" value="1"/>
</dbReference>
<comment type="caution">
    <text evidence="2">The sequence shown here is derived from an EMBL/GenBank/DDBJ whole genome shotgun (WGS) entry which is preliminary data.</text>
</comment>
<accession>A0ABT8KCW3</accession>
<dbReference type="InterPro" id="IPR014729">
    <property type="entry name" value="Rossmann-like_a/b/a_fold"/>
</dbReference>
<dbReference type="CDD" id="cd00293">
    <property type="entry name" value="USP-like"/>
    <property type="match status" value="1"/>
</dbReference>